<reference evidence="3 4" key="1">
    <citation type="journal article" date="2015" name="Genome Biol. Evol.">
        <title>Phylogenomic analyses indicate that early fungi evolved digesting cell walls of algal ancestors of land plants.</title>
        <authorList>
            <person name="Chang Y."/>
            <person name="Wang S."/>
            <person name="Sekimoto S."/>
            <person name="Aerts A.L."/>
            <person name="Choi C."/>
            <person name="Clum A."/>
            <person name="LaButti K.M."/>
            <person name="Lindquist E.A."/>
            <person name="Yee Ngan C."/>
            <person name="Ohm R.A."/>
            <person name="Salamov A.A."/>
            <person name="Grigoriev I.V."/>
            <person name="Spatafora J.W."/>
            <person name="Berbee M.L."/>
        </authorList>
    </citation>
    <scope>NUCLEOTIDE SEQUENCE [LARGE SCALE GENOMIC DNA]</scope>
    <source>
        <strain evidence="3 4">NRRL 1564</strain>
    </source>
</reference>
<feature type="compositionally biased region" description="Basic and acidic residues" evidence="1">
    <location>
        <begin position="213"/>
        <end position="224"/>
    </location>
</feature>
<dbReference type="Proteomes" id="UP000242474">
    <property type="component" value="Unassembled WGS sequence"/>
</dbReference>
<feature type="transmembrane region" description="Helical" evidence="2">
    <location>
        <begin position="171"/>
        <end position="194"/>
    </location>
</feature>
<dbReference type="OrthoDB" id="5576609at2759"/>
<feature type="transmembrane region" description="Helical" evidence="2">
    <location>
        <begin position="142"/>
        <end position="165"/>
    </location>
</feature>
<evidence type="ECO:0000313" key="4">
    <source>
        <dbReference type="Proteomes" id="UP000242474"/>
    </source>
</evidence>
<proteinExistence type="predicted"/>
<accession>A0A2G5BBL2</accession>
<keyword evidence="2" id="KW-0812">Transmembrane</keyword>
<keyword evidence="2" id="KW-0472">Membrane</keyword>
<evidence type="ECO:0000313" key="3">
    <source>
        <dbReference type="EMBL" id="PIA16097.1"/>
    </source>
</evidence>
<evidence type="ECO:0000256" key="1">
    <source>
        <dbReference type="SAM" id="MobiDB-lite"/>
    </source>
</evidence>
<evidence type="ECO:0000256" key="2">
    <source>
        <dbReference type="SAM" id="Phobius"/>
    </source>
</evidence>
<feature type="region of interest" description="Disordered" evidence="1">
    <location>
        <begin position="213"/>
        <end position="237"/>
    </location>
</feature>
<feature type="transmembrane region" description="Helical" evidence="2">
    <location>
        <begin position="31"/>
        <end position="53"/>
    </location>
</feature>
<organism evidence="3 4">
    <name type="scientific">Coemansia reversa (strain ATCC 12441 / NRRL 1564)</name>
    <dbReference type="NCBI Taxonomy" id="763665"/>
    <lineage>
        <taxon>Eukaryota</taxon>
        <taxon>Fungi</taxon>
        <taxon>Fungi incertae sedis</taxon>
        <taxon>Zoopagomycota</taxon>
        <taxon>Kickxellomycotina</taxon>
        <taxon>Kickxellomycetes</taxon>
        <taxon>Kickxellales</taxon>
        <taxon>Kickxellaceae</taxon>
        <taxon>Coemansia</taxon>
    </lineage>
</organism>
<feature type="transmembrane region" description="Helical" evidence="2">
    <location>
        <begin position="73"/>
        <end position="103"/>
    </location>
</feature>
<keyword evidence="2" id="KW-1133">Transmembrane helix</keyword>
<keyword evidence="4" id="KW-1185">Reference proteome</keyword>
<dbReference type="EMBL" id="KZ303502">
    <property type="protein sequence ID" value="PIA16097.1"/>
    <property type="molecule type" value="Genomic_DNA"/>
</dbReference>
<name>A0A2G5BBL2_COERN</name>
<dbReference type="AlphaFoldDB" id="A0A2G5BBL2"/>
<gene>
    <name evidence="3" type="ORF">COEREDRAFT_81539</name>
</gene>
<sequence>MLPVNLCIYCVVYLQLVVLHKLSPERRWPRAVALSIAVVFSVIPTSMFLFLPAHLAGTNTLCHLHRITNHQEYVFTMCTVAIWEYLPGVLGIGSVLILGMHIIRTRQETRRVLQASMEYYGPSEVVTREGNSEMLHRTMINIIWFPITPIISQWLNIILISVAYYKHHTYLWLEYINAVLLGLQSILLGVALVVNPTIREAVAEWAGRRRREQSEKATVRRGETEREEENGLGSIDWRDSAYDSSLALSPSSAYESSPT</sequence>
<protein>
    <submittedName>
        <fullName evidence="3">Uncharacterized protein</fullName>
    </submittedName>
</protein>